<keyword evidence="2" id="KW-1003">Cell membrane</keyword>
<dbReference type="Pfam" id="PF13520">
    <property type="entry name" value="AA_permease_2"/>
    <property type="match status" value="1"/>
</dbReference>
<evidence type="ECO:0000256" key="6">
    <source>
        <dbReference type="SAM" id="Phobius"/>
    </source>
</evidence>
<evidence type="ECO:0000313" key="7">
    <source>
        <dbReference type="EMBL" id="SNV79380.1"/>
    </source>
</evidence>
<feature type="transmembrane region" description="Helical" evidence="6">
    <location>
        <begin position="346"/>
        <end position="365"/>
    </location>
</feature>
<reference evidence="7 8" key="1">
    <citation type="submission" date="2017-06" db="EMBL/GenBank/DDBJ databases">
        <authorList>
            <consortium name="Pathogen Informatics"/>
        </authorList>
    </citation>
    <scope>NUCLEOTIDE SEQUENCE [LARGE SCALE GENOMIC DNA]</scope>
    <source>
        <strain evidence="7 8">NCTC13839</strain>
    </source>
</reference>
<protein>
    <submittedName>
        <fullName evidence="7">Putative amino acid permease</fullName>
    </submittedName>
</protein>
<comment type="subcellular location">
    <subcellularLocation>
        <location evidence="1">Cell membrane</location>
        <topology evidence="1">Multi-pass membrane protein</topology>
    </subcellularLocation>
</comment>
<feature type="transmembrane region" description="Helical" evidence="6">
    <location>
        <begin position="377"/>
        <end position="396"/>
    </location>
</feature>
<accession>A0A240A866</accession>
<dbReference type="OrthoDB" id="3181223at2"/>
<dbReference type="AlphaFoldDB" id="A0A240A866"/>
<feature type="transmembrane region" description="Helical" evidence="6">
    <location>
        <begin position="249"/>
        <end position="272"/>
    </location>
</feature>
<dbReference type="PIRSF" id="PIRSF006060">
    <property type="entry name" value="AA_transporter"/>
    <property type="match status" value="1"/>
</dbReference>
<feature type="transmembrane region" description="Helical" evidence="6">
    <location>
        <begin position="21"/>
        <end position="43"/>
    </location>
</feature>
<feature type="transmembrane region" description="Helical" evidence="6">
    <location>
        <begin position="140"/>
        <end position="159"/>
    </location>
</feature>
<dbReference type="EMBL" id="LT906462">
    <property type="protein sequence ID" value="SNV79380.1"/>
    <property type="molecule type" value="Genomic_DNA"/>
</dbReference>
<dbReference type="GO" id="GO:0005886">
    <property type="term" value="C:plasma membrane"/>
    <property type="evidence" value="ECO:0007669"/>
    <property type="project" value="UniProtKB-SubCell"/>
</dbReference>
<proteinExistence type="predicted"/>
<feature type="transmembrane region" description="Helical" evidence="6">
    <location>
        <begin position="93"/>
        <end position="120"/>
    </location>
</feature>
<dbReference type="Gene3D" id="1.20.1740.10">
    <property type="entry name" value="Amino acid/polyamine transporter I"/>
    <property type="match status" value="1"/>
</dbReference>
<feature type="transmembrane region" description="Helical" evidence="6">
    <location>
        <begin position="171"/>
        <end position="191"/>
    </location>
</feature>
<evidence type="ECO:0000256" key="5">
    <source>
        <dbReference type="ARBA" id="ARBA00023136"/>
    </source>
</evidence>
<evidence type="ECO:0000313" key="8">
    <source>
        <dbReference type="Proteomes" id="UP000242084"/>
    </source>
</evidence>
<evidence type="ECO:0000256" key="1">
    <source>
        <dbReference type="ARBA" id="ARBA00004651"/>
    </source>
</evidence>
<name>A0A240A866_9STAP</name>
<feature type="transmembrane region" description="Helical" evidence="6">
    <location>
        <begin position="211"/>
        <end position="229"/>
    </location>
</feature>
<dbReference type="KEGG" id="sste:SAMEA4384403_2283"/>
<organism evidence="7 8">
    <name type="scientific">Mammaliicoccus stepanovicii</name>
    <dbReference type="NCBI Taxonomy" id="643214"/>
    <lineage>
        <taxon>Bacteria</taxon>
        <taxon>Bacillati</taxon>
        <taxon>Bacillota</taxon>
        <taxon>Bacilli</taxon>
        <taxon>Bacillales</taxon>
        <taxon>Staphylococcaceae</taxon>
        <taxon>Mammaliicoccus</taxon>
    </lineage>
</organism>
<evidence type="ECO:0000256" key="2">
    <source>
        <dbReference type="ARBA" id="ARBA00022475"/>
    </source>
</evidence>
<dbReference type="Proteomes" id="UP000242084">
    <property type="component" value="Chromosome 1"/>
</dbReference>
<dbReference type="PANTHER" id="PTHR42770:SF7">
    <property type="entry name" value="MEMBRANE PROTEIN"/>
    <property type="match status" value="1"/>
</dbReference>
<keyword evidence="3 6" id="KW-0812">Transmembrane</keyword>
<sequence length="492" mass="54515">MARKKKDLSRGNLDQNLSEKFVWAIAYGSSIGWGAFILPGDWIGQAGPIGASIGIFIGALLMIVIAVSYGALVEKFPVSGGAFAFGYLGFGKYVSFFSSWFLTFGYICIVALNASAFSLLFKFIMPGFLEQGKLYTVAGWDVYITEIILSSLILVLFAWISIKGSSFSGNLQYIFCVILAVVVVLLFIGSFFTYDFTFSNLQPVVNKDTGWFTSIIVILAVAPWAFVGFDNIPQTAEEFNFAPSKTFKLIVFSLLASAITYIMMILLTSWLFKDEASIGGNLWVTGTVVKEAFSFAGLAVLIVAIMMGIFTGLNGFFMSSSRLLFSMGRASVMPSVFKKLHPKYNTPYISILFILLLALTAPWLGRTALTWIVDMSSTGVSIAYFVTCLSAFKLFSYDKRSMMYHPKYKTFALVGAFIAFIFLCLLLVPGSPASLSLPSYIALFVWLILGIIFFMIRYPSLKKMTDDELNYLVLDKSKEEMIELEAKTEVKK</sequence>
<dbReference type="GO" id="GO:0022857">
    <property type="term" value="F:transmembrane transporter activity"/>
    <property type="evidence" value="ECO:0007669"/>
    <property type="project" value="InterPro"/>
</dbReference>
<keyword evidence="8" id="KW-1185">Reference proteome</keyword>
<feature type="transmembrane region" description="Helical" evidence="6">
    <location>
        <begin position="408"/>
        <end position="428"/>
    </location>
</feature>
<evidence type="ECO:0000256" key="4">
    <source>
        <dbReference type="ARBA" id="ARBA00022989"/>
    </source>
</evidence>
<dbReference type="InterPro" id="IPR002293">
    <property type="entry name" value="AA/rel_permease1"/>
</dbReference>
<keyword evidence="5 6" id="KW-0472">Membrane</keyword>
<dbReference type="RefSeq" id="WP_095089696.1">
    <property type="nucleotide sequence ID" value="NZ_BMDM01000001.1"/>
</dbReference>
<feature type="transmembrane region" description="Helical" evidence="6">
    <location>
        <begin position="292"/>
        <end position="325"/>
    </location>
</feature>
<keyword evidence="4 6" id="KW-1133">Transmembrane helix</keyword>
<dbReference type="InterPro" id="IPR050367">
    <property type="entry name" value="APC_superfamily"/>
</dbReference>
<feature type="transmembrane region" description="Helical" evidence="6">
    <location>
        <begin position="440"/>
        <end position="458"/>
    </location>
</feature>
<evidence type="ECO:0000256" key="3">
    <source>
        <dbReference type="ARBA" id="ARBA00022692"/>
    </source>
</evidence>
<gene>
    <name evidence="7" type="primary">puuP</name>
    <name evidence="7" type="ORF">SAMEA4384403_02283</name>
</gene>
<feature type="transmembrane region" description="Helical" evidence="6">
    <location>
        <begin position="49"/>
        <end position="72"/>
    </location>
</feature>
<dbReference type="PANTHER" id="PTHR42770">
    <property type="entry name" value="AMINO ACID TRANSPORTER-RELATED"/>
    <property type="match status" value="1"/>
</dbReference>